<keyword evidence="3" id="KW-1185">Reference proteome</keyword>
<proteinExistence type="predicted"/>
<name>A0A8J7HC54_9FIRM</name>
<dbReference type="RefSeq" id="WP_197662032.1">
    <property type="nucleotide sequence ID" value="NZ_JAEAGR010000014.1"/>
</dbReference>
<gene>
    <name evidence="2" type="ORF">I5677_12860</name>
</gene>
<dbReference type="Proteomes" id="UP000623269">
    <property type="component" value="Unassembled WGS sequence"/>
</dbReference>
<dbReference type="InterPro" id="IPR002725">
    <property type="entry name" value="YgjP-like_metallopeptidase"/>
</dbReference>
<evidence type="ECO:0000259" key="1">
    <source>
        <dbReference type="Pfam" id="PF01863"/>
    </source>
</evidence>
<dbReference type="Gene3D" id="3.30.2010.10">
    <property type="entry name" value="Metalloproteases ('zincins'), catalytic domain"/>
    <property type="match status" value="1"/>
</dbReference>
<dbReference type="PANTHER" id="PTHR30399">
    <property type="entry name" value="UNCHARACTERIZED PROTEIN YGJP"/>
    <property type="match status" value="1"/>
</dbReference>
<dbReference type="EMBL" id="JAEAGR010000014">
    <property type="protein sequence ID" value="MBH1941786.1"/>
    <property type="molecule type" value="Genomic_DNA"/>
</dbReference>
<dbReference type="AlphaFoldDB" id="A0A8J7HC54"/>
<dbReference type="Pfam" id="PF01863">
    <property type="entry name" value="YgjP-like"/>
    <property type="match status" value="1"/>
</dbReference>
<dbReference type="InterPro" id="IPR053136">
    <property type="entry name" value="UTP_pyrophosphatase-like"/>
</dbReference>
<reference evidence="2" key="1">
    <citation type="submission" date="2020-12" db="EMBL/GenBank/DDBJ databases">
        <title>M. sibirica DSM 26468T genome.</title>
        <authorList>
            <person name="Thieme N."/>
            <person name="Rettenmaier R."/>
            <person name="Zverlov V."/>
            <person name="Liebl W."/>
        </authorList>
    </citation>
    <scope>NUCLEOTIDE SEQUENCE</scope>
    <source>
        <strain evidence="2">DSM 26468</strain>
    </source>
</reference>
<dbReference type="PANTHER" id="PTHR30399:SF1">
    <property type="entry name" value="UTP PYROPHOSPHATASE"/>
    <property type="match status" value="1"/>
</dbReference>
<dbReference type="CDD" id="cd07344">
    <property type="entry name" value="M48_yhfN_like"/>
    <property type="match status" value="1"/>
</dbReference>
<organism evidence="2 3">
    <name type="scientific">Mobilitalea sibirica</name>
    <dbReference type="NCBI Taxonomy" id="1462919"/>
    <lineage>
        <taxon>Bacteria</taxon>
        <taxon>Bacillati</taxon>
        <taxon>Bacillota</taxon>
        <taxon>Clostridia</taxon>
        <taxon>Lachnospirales</taxon>
        <taxon>Lachnospiraceae</taxon>
        <taxon>Mobilitalea</taxon>
    </lineage>
</organism>
<comment type="caution">
    <text evidence="2">The sequence shown here is derived from an EMBL/GenBank/DDBJ whole genome shotgun (WGS) entry which is preliminary data.</text>
</comment>
<evidence type="ECO:0000313" key="3">
    <source>
        <dbReference type="Proteomes" id="UP000623269"/>
    </source>
</evidence>
<protein>
    <submittedName>
        <fullName evidence="2">M48 family metallopeptidase</fullName>
    </submittedName>
</protein>
<accession>A0A8J7HC54</accession>
<feature type="domain" description="YgjP-like metallopeptidase" evidence="1">
    <location>
        <begin position="20"/>
        <end position="234"/>
    </location>
</feature>
<evidence type="ECO:0000313" key="2">
    <source>
        <dbReference type="EMBL" id="MBH1941786.1"/>
    </source>
</evidence>
<sequence>MKHLTINNIPIEIERKKIKNMYLRILPPDGRIHISVPNKIPEEAIKNFVISKRDWIKKQQQRIKQRQEMLPERSDPDYVSGEEVFLWGRKYLLQIRYDERYNQVELRDNDLIIMVKDNEKDCTTLQRRKLLNEYYRKALNREIPPLMEKWQAVIGVQAKEWRIRDMKTRWGTCNIRDKRIWLSLNLAKKPLDCLEYVVVHELVHLLEKSHNHVFKAYMNQYLPQWRLLKFTLNQ</sequence>